<dbReference type="GO" id="GO:0005886">
    <property type="term" value="C:plasma membrane"/>
    <property type="evidence" value="ECO:0007669"/>
    <property type="project" value="TreeGrafter"/>
</dbReference>
<feature type="transmembrane region" description="Helical" evidence="2">
    <location>
        <begin position="143"/>
        <end position="163"/>
    </location>
</feature>
<dbReference type="PANTHER" id="PTHR13018">
    <property type="entry name" value="PROBABLE MEMBRANE PROTEIN DUF221-RELATED"/>
    <property type="match status" value="1"/>
</dbReference>
<dbReference type="Proteomes" id="UP000002729">
    <property type="component" value="Unassembled WGS sequence"/>
</dbReference>
<feature type="region of interest" description="Disordered" evidence="1">
    <location>
        <begin position="932"/>
        <end position="957"/>
    </location>
</feature>
<dbReference type="InParanoid" id="F0YC76"/>
<feature type="transmembrane region" description="Helical" evidence="2">
    <location>
        <begin position="478"/>
        <end position="498"/>
    </location>
</feature>
<organism evidence="4">
    <name type="scientific">Aureococcus anophagefferens</name>
    <name type="common">Harmful bloom alga</name>
    <dbReference type="NCBI Taxonomy" id="44056"/>
    <lineage>
        <taxon>Eukaryota</taxon>
        <taxon>Sar</taxon>
        <taxon>Stramenopiles</taxon>
        <taxon>Ochrophyta</taxon>
        <taxon>Pelagophyceae</taxon>
        <taxon>Pelagomonadales</taxon>
        <taxon>Pelagomonadaceae</taxon>
        <taxon>Aureococcus</taxon>
    </lineage>
</organism>
<dbReference type="GeneID" id="20225071"/>
<accession>F0YC76</accession>
<keyword evidence="2" id="KW-0812">Transmembrane</keyword>
<feature type="transmembrane region" description="Helical" evidence="2">
    <location>
        <begin position="77"/>
        <end position="96"/>
    </location>
</feature>
<dbReference type="InterPro" id="IPR045122">
    <property type="entry name" value="Csc1-like"/>
</dbReference>
<dbReference type="RefSeq" id="XP_009038050.1">
    <property type="nucleotide sequence ID" value="XM_009039802.1"/>
</dbReference>
<gene>
    <name evidence="3" type="ORF">AURANDRAFT_64914</name>
</gene>
<feature type="transmembrane region" description="Helical" evidence="2">
    <location>
        <begin position="545"/>
        <end position="567"/>
    </location>
</feature>
<dbReference type="eggNOG" id="ENOG502QW3U">
    <property type="taxonomic scope" value="Eukaryota"/>
</dbReference>
<proteinExistence type="predicted"/>
<evidence type="ECO:0000313" key="3">
    <source>
        <dbReference type="EMBL" id="EGB07434.1"/>
    </source>
</evidence>
<evidence type="ECO:0000313" key="4">
    <source>
        <dbReference type="Proteomes" id="UP000002729"/>
    </source>
</evidence>
<feature type="compositionally biased region" description="Basic and acidic residues" evidence="1">
    <location>
        <begin position="932"/>
        <end position="946"/>
    </location>
</feature>
<dbReference type="PANTHER" id="PTHR13018:SF135">
    <property type="entry name" value="CSC1_OSCA1-LIKE 7TM REGION DOMAIN-CONTAINING PROTEIN"/>
    <property type="match status" value="1"/>
</dbReference>
<sequence>MDALARKVMSKHGLSLEAARKHRAKQMPQRVVDPTSRLGFRRAEQGETESCEPYPLALESIGDVFLSLDSFGLGVSLYFRQLAWIFCVVFVCAMILCPSTTHNASACHHGDDTTTKPAYENAGLARGTASGCVVGDLSVGLNVAPDVAVVLVILFAALTSTFLQSTFSKRIEGNLQTPSDYSVVVANPPAHVLDPDRYRDFFAKIFGDDVVCVTVSKDNGRVLQLLARRKGYLQDLADFAEGGWDELDELDGLGEKFQPLLYGLGLLKTPAFARARLAAVEDELRVALAAGDGRKTLAAGDDWHKPQRVVVTFATEASMERTLQTFEVSAARRVFSNVTGIESAETPVDFEGTVLLVSRPVEPTEILWHNSHYARPERLLRLALSFAATAGIGGVLYAIARAFARAEATNFLFVWVTVVNAALPTTLKQVTKLIERHREFGDEQDSMFLKLTMARWFNTAVVVFVTTRRPARLGKANLESVFLILLADAFVTPLIVAFDPFDLVMRYVVAPRQPTQRAMNRFWNGAEWNIAERYTDVAKTLLVGLFWASAAPAGLLVTAAALFNVFLVDRFCLLRRWARKPDFDDQLSRRSVGVLSLIVLVHTRAAMEFFMNWGLRFDKFGAESGRPGSGDGLGDHQKHVKCFGTFFDCNAGDEELTAAQRTVNRVYPALSVIAFVVAVWNLVGTRAGVRKHLYRGFLYCFCGNTAEDDDDHMPISFRDVAEIDAYVPTVPHPLPGEVPLIAADVTGVPPGRLPLPPGVAIESHTVCSRDFLRPLLPSSFDDAKIDQVIADLFGRVKYYPKKAREDGRARNKALRESAMAAMDAARTTGPTYTRELLSKHETIAIYRGVELGNEHLLRVFPPRERKQWARFDIEAYVSFEKPGKYGDEKQDAFRILVEDDNFSSALALAAIAEGQRVRLSWLHNYVTKTETVDGRETKHSYPERPVTELVPADAPRR</sequence>
<keyword evidence="4" id="KW-1185">Reference proteome</keyword>
<feature type="transmembrane region" description="Helical" evidence="2">
    <location>
        <begin position="412"/>
        <end position="430"/>
    </location>
</feature>
<dbReference type="GO" id="GO:0005227">
    <property type="term" value="F:calcium-activated cation channel activity"/>
    <property type="evidence" value="ECO:0007669"/>
    <property type="project" value="InterPro"/>
</dbReference>
<evidence type="ECO:0008006" key="5">
    <source>
        <dbReference type="Google" id="ProtNLM"/>
    </source>
</evidence>
<feature type="transmembrane region" description="Helical" evidence="2">
    <location>
        <begin position="666"/>
        <end position="683"/>
    </location>
</feature>
<name>F0YC76_AURAN</name>
<dbReference type="OMA" id="FHHESVK"/>
<protein>
    <recommendedName>
        <fullName evidence="5">CSC1/OSCA1-like cytosolic domain-containing protein</fullName>
    </recommendedName>
</protein>
<feature type="transmembrane region" description="Helical" evidence="2">
    <location>
        <begin position="379"/>
        <end position="400"/>
    </location>
</feature>
<keyword evidence="2" id="KW-0472">Membrane</keyword>
<reference evidence="3 4" key="1">
    <citation type="journal article" date="2011" name="Proc. Natl. Acad. Sci. U.S.A.">
        <title>Niche of harmful alga Aureococcus anophagefferens revealed through ecogenomics.</title>
        <authorList>
            <person name="Gobler C.J."/>
            <person name="Berry D.L."/>
            <person name="Dyhrman S.T."/>
            <person name="Wilhelm S.W."/>
            <person name="Salamov A."/>
            <person name="Lobanov A.V."/>
            <person name="Zhang Y."/>
            <person name="Collier J.L."/>
            <person name="Wurch L.L."/>
            <person name="Kustka A.B."/>
            <person name="Dill B.D."/>
            <person name="Shah M."/>
            <person name="VerBerkmoes N.C."/>
            <person name="Kuo A."/>
            <person name="Terry A."/>
            <person name="Pangilinan J."/>
            <person name="Lindquist E.A."/>
            <person name="Lucas S."/>
            <person name="Paulsen I.T."/>
            <person name="Hattenrath-Lehmann T.K."/>
            <person name="Talmage S.C."/>
            <person name="Walker E.A."/>
            <person name="Koch F."/>
            <person name="Burson A.M."/>
            <person name="Marcoval M.A."/>
            <person name="Tang Y.Z."/>
            <person name="Lecleir G.R."/>
            <person name="Coyne K.J."/>
            <person name="Berg G.M."/>
            <person name="Bertrand E.M."/>
            <person name="Saito M.A."/>
            <person name="Gladyshev V.N."/>
            <person name="Grigoriev I.V."/>
        </authorList>
    </citation>
    <scope>NUCLEOTIDE SEQUENCE [LARGE SCALE GENOMIC DNA]</scope>
    <source>
        <strain evidence="4">CCMP 1984</strain>
    </source>
</reference>
<dbReference type="OrthoDB" id="197892at2759"/>
<dbReference type="KEGG" id="aaf:AURANDRAFT_64914"/>
<dbReference type="EMBL" id="GL833131">
    <property type="protein sequence ID" value="EGB07434.1"/>
    <property type="molecule type" value="Genomic_DNA"/>
</dbReference>
<dbReference type="AlphaFoldDB" id="F0YC76"/>
<keyword evidence="2" id="KW-1133">Transmembrane helix</keyword>
<evidence type="ECO:0000256" key="1">
    <source>
        <dbReference type="SAM" id="MobiDB-lite"/>
    </source>
</evidence>
<evidence type="ECO:0000256" key="2">
    <source>
        <dbReference type="SAM" id="Phobius"/>
    </source>
</evidence>